<reference evidence="6 7" key="1">
    <citation type="journal article" date="2018" name="Gigascience">
        <title>Genomes of trombidid mites reveal novel predicted allergens and laterally-transferred genes associated with secondary metabolism.</title>
        <authorList>
            <person name="Dong X."/>
            <person name="Chaisiri K."/>
            <person name="Xia D."/>
            <person name="Armstrong S.D."/>
            <person name="Fang Y."/>
            <person name="Donnelly M.J."/>
            <person name="Kadowaki T."/>
            <person name="McGarry J.W."/>
            <person name="Darby A.C."/>
            <person name="Makepeace B.L."/>
        </authorList>
    </citation>
    <scope>NUCLEOTIDE SEQUENCE [LARGE SCALE GENOMIC DNA]</scope>
    <source>
        <strain evidence="6">UoL-UT</strain>
    </source>
</reference>
<dbReference type="CDD" id="cd11300">
    <property type="entry name" value="Fut8_like"/>
    <property type="match status" value="1"/>
</dbReference>
<comment type="caution">
    <text evidence="6">The sequence shown here is derived from an EMBL/GenBank/DDBJ whole genome shotgun (WGS) entry which is preliminary data.</text>
</comment>
<evidence type="ECO:0000313" key="7">
    <source>
        <dbReference type="Proteomes" id="UP000288716"/>
    </source>
</evidence>
<evidence type="ECO:0000256" key="3">
    <source>
        <dbReference type="PROSITE-ProRule" id="PRU00992"/>
    </source>
</evidence>
<dbReference type="CDD" id="cd11792">
    <property type="entry name" value="SH3_Fut8"/>
    <property type="match status" value="1"/>
</dbReference>
<dbReference type="Pfam" id="PF19745">
    <property type="entry name" value="FUT8_N_cat"/>
    <property type="match status" value="1"/>
</dbReference>
<organism evidence="6 7">
    <name type="scientific">Leptotrombidium deliense</name>
    <dbReference type="NCBI Taxonomy" id="299467"/>
    <lineage>
        <taxon>Eukaryota</taxon>
        <taxon>Metazoa</taxon>
        <taxon>Ecdysozoa</taxon>
        <taxon>Arthropoda</taxon>
        <taxon>Chelicerata</taxon>
        <taxon>Arachnida</taxon>
        <taxon>Acari</taxon>
        <taxon>Acariformes</taxon>
        <taxon>Trombidiformes</taxon>
        <taxon>Prostigmata</taxon>
        <taxon>Anystina</taxon>
        <taxon>Parasitengona</taxon>
        <taxon>Trombiculoidea</taxon>
        <taxon>Trombiculidae</taxon>
        <taxon>Leptotrombidium</taxon>
    </lineage>
</organism>
<keyword evidence="1 3" id="KW-0328">Glycosyltransferase</keyword>
<proteinExistence type="inferred from homology"/>
<feature type="domain" description="GT23" evidence="5">
    <location>
        <begin position="186"/>
        <end position="496"/>
    </location>
</feature>
<name>A0A443S5F6_9ACAR</name>
<dbReference type="FunFam" id="2.30.30.40:FF:000070">
    <property type="entry name" value="Alpha-(1,6)-fucosyltransferase"/>
    <property type="match status" value="1"/>
</dbReference>
<dbReference type="GO" id="GO:0046921">
    <property type="term" value="F:alpha-(1-&gt;6)-fucosyltransferase activity"/>
    <property type="evidence" value="ECO:0007669"/>
    <property type="project" value="TreeGrafter"/>
</dbReference>
<evidence type="ECO:0000256" key="2">
    <source>
        <dbReference type="ARBA" id="ARBA00022679"/>
    </source>
</evidence>
<dbReference type="Gene3D" id="2.30.30.40">
    <property type="entry name" value="SH3 Domains"/>
    <property type="match status" value="1"/>
</dbReference>
<evidence type="ECO:0000313" key="6">
    <source>
        <dbReference type="EMBL" id="RWS22711.1"/>
    </source>
</evidence>
<dbReference type="STRING" id="299467.A0A443S5F6"/>
<dbReference type="AlphaFoldDB" id="A0A443S5F6"/>
<dbReference type="Proteomes" id="UP000288716">
    <property type="component" value="Unassembled WGS sequence"/>
</dbReference>
<sequence length="576" mass="65724">MAIFGAANAGRILIAVVLVWLLLILFIGGPLLRRNDSDYSAINGENAELILARLSRATSELSALKAQNEELRNLLQNYIPLEVQIKKATNVLNDESHGTQSIETLKQFEETRRKLSFNVNELWHYLRTHFNSSVMNTITEHRNNLLYDINFLEKRDFSLKKKELRDLAALVNKAIKDLQNPKDCSSAKKIVCQLNKGCGFGCQLHHVAYCLITALATGRTLILNSHQWRYASSAIRTKKSVNSRWDLVFKPLSDTCTDDSGSSRGAWRGNDDHMQVIDIPIIDTLRPRPPFLPLAIPEQLSQKLQTLHGAPIAWFIGQIVRFIMRPSPELEDYLNKAKARLKFKTPIVGVHVRRTDKVGTEASYHTLAEYMQFVEDYYNKLELFNERNGVVKKVERNVYLATDEPSIWNSEVKQYEKQGYNFIGDSNIAKTASLSNRYSFDSLKNIILDIWLLSESDHLVCTFSSQVCRLAYELMQTRGVDNKDLKIDWSDAFISLDDIYYFGGQSEHNQIAILSHKAKDKQEIDFKVGDTIGIAGNHWNGFSKGVNRRSQQNGLYPGFKTIEEVKTAYFKAFDEI</sequence>
<dbReference type="InterPro" id="IPR036028">
    <property type="entry name" value="SH3-like_dom_sf"/>
</dbReference>
<dbReference type="PROSITE" id="PS51659">
    <property type="entry name" value="GT23"/>
    <property type="match status" value="1"/>
</dbReference>
<dbReference type="PANTHER" id="PTHR13132:SF29">
    <property type="entry name" value="ALPHA-(1,6)-FUCOSYLTRANSFERASE"/>
    <property type="match status" value="1"/>
</dbReference>
<protein>
    <recommendedName>
        <fullName evidence="5">GT23 domain-containing protein</fullName>
    </recommendedName>
</protein>
<comment type="similarity">
    <text evidence="3">Belongs to the glycosyltransferase 23 family.</text>
</comment>
<dbReference type="PANTHER" id="PTHR13132">
    <property type="entry name" value="ALPHA- 1,6 -FUCOSYLTRANSFERASE"/>
    <property type="match status" value="1"/>
</dbReference>
<gene>
    <name evidence="6" type="ORF">B4U80_00085</name>
</gene>
<dbReference type="EMBL" id="NCKV01008098">
    <property type="protein sequence ID" value="RWS22711.1"/>
    <property type="molecule type" value="Genomic_DNA"/>
</dbReference>
<keyword evidence="4" id="KW-1133">Transmembrane helix</keyword>
<evidence type="ECO:0000256" key="1">
    <source>
        <dbReference type="ARBA" id="ARBA00022676"/>
    </source>
</evidence>
<feature type="region of interest" description="Important for donor substrate binding" evidence="3">
    <location>
        <begin position="353"/>
        <end position="354"/>
    </location>
</feature>
<dbReference type="InterPro" id="IPR045573">
    <property type="entry name" value="Fut8_N_cat"/>
</dbReference>
<dbReference type="OrthoDB" id="2014825at2759"/>
<keyword evidence="4" id="KW-0472">Membrane</keyword>
<dbReference type="SUPFAM" id="SSF50044">
    <property type="entry name" value="SH3-domain"/>
    <property type="match status" value="1"/>
</dbReference>
<dbReference type="InterPro" id="IPR027350">
    <property type="entry name" value="GT23_dom"/>
</dbReference>
<dbReference type="GO" id="GO:0006487">
    <property type="term" value="P:protein N-linked glycosylation"/>
    <property type="evidence" value="ECO:0007669"/>
    <property type="project" value="TreeGrafter"/>
</dbReference>
<keyword evidence="2 3" id="KW-0808">Transferase</keyword>
<keyword evidence="4" id="KW-0812">Transmembrane</keyword>
<evidence type="ECO:0000256" key="4">
    <source>
        <dbReference type="SAM" id="Phobius"/>
    </source>
</evidence>
<accession>A0A443S5F6</accession>
<dbReference type="InterPro" id="IPR035653">
    <property type="entry name" value="Fut8_SH3"/>
</dbReference>
<feature type="transmembrane region" description="Helical" evidence="4">
    <location>
        <begin position="12"/>
        <end position="32"/>
    </location>
</feature>
<keyword evidence="7" id="KW-1185">Reference proteome</keyword>
<evidence type="ECO:0000259" key="5">
    <source>
        <dbReference type="PROSITE" id="PS51659"/>
    </source>
</evidence>
<dbReference type="VEuPathDB" id="VectorBase:LDEU009329"/>
<dbReference type="Gene3D" id="3.40.50.11350">
    <property type="match status" value="1"/>
</dbReference>